<evidence type="ECO:0000256" key="3">
    <source>
        <dbReference type="ARBA" id="ARBA00022989"/>
    </source>
</evidence>
<dbReference type="GO" id="GO:0006465">
    <property type="term" value="P:signal peptide processing"/>
    <property type="evidence" value="ECO:0007669"/>
    <property type="project" value="InterPro"/>
</dbReference>
<keyword evidence="4 5" id="KW-0472">Membrane</keyword>
<dbReference type="RefSeq" id="WP_317136326.1">
    <property type="nucleotide sequence ID" value="NZ_CP043875.1"/>
</dbReference>
<dbReference type="GeneID" id="85230382"/>
<sequence length="218" mass="24443">MKGAKQKTKKEEKSPIRKFLDTEEPLLGFVRDMVWVLCAVGIIALGLVVFSGTWPAVVAIESESMVPNMNVGDLVFVVAPDRYGDLQTWEEGIATGYGKFNEYPDRQGNQVFGDVIIYRPNGDDKVHPIIHRAVGWYEGDPNNGYITKGDNNQIPDQLSGIQSVGAIKPVKPEWVVGKALFSIPYIGYAPLHLFEFAIILILIMILHEIYLRRREGKK</sequence>
<dbReference type="SUPFAM" id="SSF51306">
    <property type="entry name" value="LexA/Signal peptidase"/>
    <property type="match status" value="1"/>
</dbReference>
<evidence type="ECO:0000256" key="4">
    <source>
        <dbReference type="ARBA" id="ARBA00023136"/>
    </source>
</evidence>
<evidence type="ECO:0000256" key="2">
    <source>
        <dbReference type="ARBA" id="ARBA00022692"/>
    </source>
</evidence>
<dbReference type="GO" id="GO:0016020">
    <property type="term" value="C:membrane"/>
    <property type="evidence" value="ECO:0007669"/>
    <property type="project" value="UniProtKB-SubCell"/>
</dbReference>
<evidence type="ECO:0000313" key="6">
    <source>
        <dbReference type="EMBL" id="WOF16887.1"/>
    </source>
</evidence>
<accession>A0AA97FDJ2</accession>
<dbReference type="PANTHER" id="PTHR10806:SF6">
    <property type="entry name" value="SIGNAL PEPTIDASE COMPLEX CATALYTIC SUBUNIT SEC11"/>
    <property type="match status" value="1"/>
</dbReference>
<dbReference type="Proteomes" id="UP001301797">
    <property type="component" value="Chromosome"/>
</dbReference>
<keyword evidence="3 5" id="KW-1133">Transmembrane helix</keyword>
<dbReference type="InterPro" id="IPR001733">
    <property type="entry name" value="Peptidase_S26B"/>
</dbReference>
<keyword evidence="7" id="KW-1185">Reference proteome</keyword>
<reference evidence="6 7" key="1">
    <citation type="submission" date="2019-09" db="EMBL/GenBank/DDBJ databases">
        <title>The complete genome of Methanoplanus sp. FWC-SCC4.</title>
        <authorList>
            <person name="Chen S.-C."/>
            <person name="Zhou Y.-Z."/>
            <person name="Lai M.-C."/>
        </authorList>
    </citation>
    <scope>NUCLEOTIDE SEQUENCE [LARGE SCALE GENOMIC DNA]</scope>
    <source>
        <strain evidence="6 7">FWC-SCC4</strain>
    </source>
</reference>
<dbReference type="EMBL" id="CP043875">
    <property type="protein sequence ID" value="WOF16887.1"/>
    <property type="molecule type" value="Genomic_DNA"/>
</dbReference>
<dbReference type="PANTHER" id="PTHR10806">
    <property type="entry name" value="SIGNAL PEPTIDASE COMPLEX CATALYTIC SUBUNIT SEC11"/>
    <property type="match status" value="1"/>
</dbReference>
<dbReference type="Gene3D" id="2.10.109.10">
    <property type="entry name" value="Umud Fragment, subunit A"/>
    <property type="match status" value="1"/>
</dbReference>
<feature type="transmembrane region" description="Helical" evidence="5">
    <location>
        <begin position="34"/>
        <end position="60"/>
    </location>
</feature>
<evidence type="ECO:0000313" key="7">
    <source>
        <dbReference type="Proteomes" id="UP001301797"/>
    </source>
</evidence>
<evidence type="ECO:0000256" key="1">
    <source>
        <dbReference type="ARBA" id="ARBA00004370"/>
    </source>
</evidence>
<comment type="subcellular location">
    <subcellularLocation>
        <location evidence="1">Membrane</location>
    </subcellularLocation>
</comment>
<dbReference type="CDD" id="cd06530">
    <property type="entry name" value="S26_SPase_I"/>
    <property type="match status" value="1"/>
</dbReference>
<name>A0AA97FDJ2_9EURY</name>
<keyword evidence="2 5" id="KW-0812">Transmembrane</keyword>
<dbReference type="AlphaFoldDB" id="A0AA97FDJ2"/>
<feature type="transmembrane region" description="Helical" evidence="5">
    <location>
        <begin position="191"/>
        <end position="211"/>
    </location>
</feature>
<dbReference type="KEGG" id="mefw:F1737_09410"/>
<evidence type="ECO:0000256" key="5">
    <source>
        <dbReference type="SAM" id="Phobius"/>
    </source>
</evidence>
<dbReference type="GO" id="GO:0004252">
    <property type="term" value="F:serine-type endopeptidase activity"/>
    <property type="evidence" value="ECO:0007669"/>
    <property type="project" value="InterPro"/>
</dbReference>
<protein>
    <submittedName>
        <fullName evidence="6">S26 family signal peptidase</fullName>
    </submittedName>
</protein>
<gene>
    <name evidence="6" type="ORF">F1737_09410</name>
</gene>
<dbReference type="InterPro" id="IPR019533">
    <property type="entry name" value="Peptidase_S26"/>
</dbReference>
<proteinExistence type="predicted"/>
<organism evidence="6 7">
    <name type="scientific">Methanochimaera problematica</name>
    <dbReference type="NCBI Taxonomy" id="2609417"/>
    <lineage>
        <taxon>Archaea</taxon>
        <taxon>Methanobacteriati</taxon>
        <taxon>Methanobacteriota</taxon>
        <taxon>Stenosarchaea group</taxon>
        <taxon>Methanomicrobia</taxon>
        <taxon>Methanomicrobiales</taxon>
        <taxon>Methanomicrobiaceae</taxon>
        <taxon>Methanochimaera</taxon>
    </lineage>
</organism>
<dbReference type="InterPro" id="IPR036286">
    <property type="entry name" value="LexA/Signal_pep-like_sf"/>
</dbReference>